<dbReference type="PROSITE" id="PS50045">
    <property type="entry name" value="SIGMA54_INTERACT_4"/>
    <property type="match status" value="1"/>
</dbReference>
<evidence type="ECO:0000313" key="6">
    <source>
        <dbReference type="EMBL" id="MDN4075939.1"/>
    </source>
</evidence>
<evidence type="ECO:0000259" key="5">
    <source>
        <dbReference type="PROSITE" id="PS50045"/>
    </source>
</evidence>
<evidence type="ECO:0000256" key="2">
    <source>
        <dbReference type="ARBA" id="ARBA00022840"/>
    </source>
</evidence>
<dbReference type="RefSeq" id="WP_290402050.1">
    <property type="nucleotide sequence ID" value="NZ_JAUHLN010000008.1"/>
</dbReference>
<dbReference type="Gene3D" id="3.40.50.300">
    <property type="entry name" value="P-loop containing nucleotide triphosphate hydrolases"/>
    <property type="match status" value="1"/>
</dbReference>
<dbReference type="Gene3D" id="1.10.10.60">
    <property type="entry name" value="Homeodomain-like"/>
    <property type="match status" value="1"/>
</dbReference>
<dbReference type="Proteomes" id="UP001168694">
    <property type="component" value="Unassembled WGS sequence"/>
</dbReference>
<evidence type="ECO:0000313" key="7">
    <source>
        <dbReference type="Proteomes" id="UP001168694"/>
    </source>
</evidence>
<keyword evidence="2" id="KW-0067">ATP-binding</keyword>
<dbReference type="Pfam" id="PF00158">
    <property type="entry name" value="Sigma54_activat"/>
    <property type="match status" value="1"/>
</dbReference>
<dbReference type="InterPro" id="IPR025662">
    <property type="entry name" value="Sigma_54_int_dom_ATP-bd_1"/>
</dbReference>
<comment type="caution">
    <text evidence="6">The sequence shown here is derived from an EMBL/GenBank/DDBJ whole genome shotgun (WGS) entry which is preliminary data.</text>
</comment>
<dbReference type="InterPro" id="IPR058031">
    <property type="entry name" value="AAA_lid_NorR"/>
</dbReference>
<dbReference type="InterPro" id="IPR002078">
    <property type="entry name" value="Sigma_54_int"/>
</dbReference>
<dbReference type="InterPro" id="IPR025943">
    <property type="entry name" value="Sigma_54_int_dom_ATP-bd_2"/>
</dbReference>
<dbReference type="Pfam" id="PF02954">
    <property type="entry name" value="HTH_8"/>
    <property type="match status" value="1"/>
</dbReference>
<keyword evidence="7" id="KW-1185">Reference proteome</keyword>
<evidence type="ECO:0000256" key="1">
    <source>
        <dbReference type="ARBA" id="ARBA00022741"/>
    </source>
</evidence>
<evidence type="ECO:0000256" key="4">
    <source>
        <dbReference type="ARBA" id="ARBA00023163"/>
    </source>
</evidence>
<evidence type="ECO:0000256" key="3">
    <source>
        <dbReference type="ARBA" id="ARBA00023015"/>
    </source>
</evidence>
<keyword evidence="3" id="KW-0805">Transcription regulation</keyword>
<dbReference type="SUPFAM" id="SSF46689">
    <property type="entry name" value="Homeodomain-like"/>
    <property type="match status" value="1"/>
</dbReference>
<dbReference type="PANTHER" id="PTHR32071">
    <property type="entry name" value="TRANSCRIPTIONAL REGULATORY PROTEIN"/>
    <property type="match status" value="1"/>
</dbReference>
<reference evidence="6" key="1">
    <citation type="submission" date="2023-06" db="EMBL/GenBank/DDBJ databases">
        <title>Draft Genome Sequences of Representative Paenibacillus Polymyxa, Bacillus cereus, Fictibacillus sp., and Brevibacillus agri Strains Isolated from Amazonian Dark Earth.</title>
        <authorList>
            <person name="Pellegrinetti T.A."/>
            <person name="Cunha I.C.M."/>
            <person name="Chaves M.G."/>
            <person name="Freitas A.S."/>
            <person name="Silva A.V.R."/>
            <person name="Tsai S.M."/>
            <person name="Mendes L.W."/>
        </authorList>
    </citation>
    <scope>NUCLEOTIDE SEQUENCE</scope>
    <source>
        <strain evidence="6">CENA-BCM004</strain>
    </source>
</reference>
<dbReference type="PANTHER" id="PTHR32071:SF57">
    <property type="entry name" value="C4-DICARBOXYLATE TRANSPORT TRANSCRIPTIONAL REGULATORY PROTEIN DCTD"/>
    <property type="match status" value="1"/>
</dbReference>
<dbReference type="CDD" id="cd00009">
    <property type="entry name" value="AAA"/>
    <property type="match status" value="1"/>
</dbReference>
<dbReference type="Gene3D" id="3.30.450.40">
    <property type="match status" value="1"/>
</dbReference>
<sequence>MVGSNEQLLKSWARSQMYRPSFTSAKDAILSEYEFKQYKEKKEAFLNDIHPTIEQLAHRIKPSGSVVIISDTNSFILENIGEPKFLEDTKRIYLQNGACYSEKIRGTNSLGTVSIEKKTLAVVGKEHYLEAHHKLYCIGSPIFDPSGTLLAVLNISGYKDLYQPQMLCMIDNMARTIEDSFLIRQPNPQLILSLSSEQQPNYQALLALNEDGLITGANREARNLLNLETLIPEKIHIDDVLIGANSILNGEVHKGLIFLHKKDNEQSRLLCSIWHDSRIPLFTFSKDNSQSKPSVNSKQPMRNNNDAFNNIYGEDEVFQKVIDTARNASSTNYMIMVTGESGTGKDMISQAIHYSSSRSNKPFVALNCGGITNSLMESELFGYEAGAFTGAKQSGHPGKFEQANGGTLFLDEIGEMPKEMQIALLRVLQDFTITRIGGIKPIDLDVRIITATHTDLWKKVQEGSFRSDLFYRLQGVRIMLPPFRERTDRLNLAELLLKQVEKELENKTLTFSAEAKHLIGTYTWPGNVRQVLGALREAAFLSKDGLVDIDCFPTYILSSYQQPKIKNSSLKHKESQEIIEVLKKTDGNISESARILGIGRTTLYRKIKKLSNFIDE</sequence>
<keyword evidence="1" id="KW-0547">Nucleotide-binding</keyword>
<gene>
    <name evidence="6" type="ORF">QYF49_23625</name>
</gene>
<dbReference type="SMART" id="SM00382">
    <property type="entry name" value="AAA"/>
    <property type="match status" value="1"/>
</dbReference>
<dbReference type="InterPro" id="IPR002197">
    <property type="entry name" value="HTH_Fis"/>
</dbReference>
<dbReference type="PROSITE" id="PS00676">
    <property type="entry name" value="SIGMA54_INTERACT_2"/>
    <property type="match status" value="1"/>
</dbReference>
<name>A0ABT8EDC6_9BACL</name>
<dbReference type="PROSITE" id="PS00675">
    <property type="entry name" value="SIGMA54_INTERACT_1"/>
    <property type="match status" value="1"/>
</dbReference>
<dbReference type="PRINTS" id="PR01590">
    <property type="entry name" value="HTHFIS"/>
</dbReference>
<dbReference type="InterPro" id="IPR027417">
    <property type="entry name" value="P-loop_NTPase"/>
</dbReference>
<dbReference type="InterPro" id="IPR003593">
    <property type="entry name" value="AAA+_ATPase"/>
</dbReference>
<dbReference type="Gene3D" id="1.10.8.60">
    <property type="match status" value="1"/>
</dbReference>
<organism evidence="6 7">
    <name type="scientific">Fictibacillus terranigra</name>
    <dbReference type="NCBI Taxonomy" id="3058424"/>
    <lineage>
        <taxon>Bacteria</taxon>
        <taxon>Bacillati</taxon>
        <taxon>Bacillota</taxon>
        <taxon>Bacilli</taxon>
        <taxon>Bacillales</taxon>
        <taxon>Fictibacillaceae</taxon>
        <taxon>Fictibacillus</taxon>
    </lineage>
</organism>
<dbReference type="EMBL" id="JAUHLN010000008">
    <property type="protein sequence ID" value="MDN4075939.1"/>
    <property type="molecule type" value="Genomic_DNA"/>
</dbReference>
<dbReference type="SUPFAM" id="SSF52540">
    <property type="entry name" value="P-loop containing nucleoside triphosphate hydrolases"/>
    <property type="match status" value="1"/>
</dbReference>
<dbReference type="Pfam" id="PF25601">
    <property type="entry name" value="AAA_lid_14"/>
    <property type="match status" value="1"/>
</dbReference>
<keyword evidence="4" id="KW-0804">Transcription</keyword>
<protein>
    <submittedName>
        <fullName evidence="6">Sigma-54-dependent Fis family transcriptional regulator</fullName>
    </submittedName>
</protein>
<proteinExistence type="predicted"/>
<dbReference type="InterPro" id="IPR029016">
    <property type="entry name" value="GAF-like_dom_sf"/>
</dbReference>
<feature type="domain" description="Sigma-54 factor interaction" evidence="5">
    <location>
        <begin position="311"/>
        <end position="540"/>
    </location>
</feature>
<dbReference type="InterPro" id="IPR009057">
    <property type="entry name" value="Homeodomain-like_sf"/>
</dbReference>
<accession>A0ABT8EDC6</accession>